<sequence length="247" mass="28054">MFLHGCCPLFLPWLSSPCTLSYTAASNWLMPVGACVESTRERNGDIINFVRALRRQRVYVHLRYGTEGQPKGISFEFEDRVTSGKTLKKARFTFQKLTTQEGIRYEPSMLPQLQAELSKRNPASKGKPKPTEQRYWVNRGWVYMYFIPANTAHAPFIRLKVKKTGAQVRQEIAHEEAMALVKAILQILAALFGVGARYRAKPGNCRVKGYTEYDQDEAFPLLTPEFVPMLPGTTEAVGFKPSDRCRV</sequence>
<name>A0A5E7I7N6_PSEFL</name>
<gene>
    <name evidence="1" type="ORF">PS862_01398</name>
</gene>
<organism evidence="1 2">
    <name type="scientific">Pseudomonas fluorescens</name>
    <dbReference type="NCBI Taxonomy" id="294"/>
    <lineage>
        <taxon>Bacteria</taxon>
        <taxon>Pseudomonadati</taxon>
        <taxon>Pseudomonadota</taxon>
        <taxon>Gammaproteobacteria</taxon>
        <taxon>Pseudomonadales</taxon>
        <taxon>Pseudomonadaceae</taxon>
        <taxon>Pseudomonas</taxon>
    </lineage>
</organism>
<dbReference type="Proteomes" id="UP000385207">
    <property type="component" value="Unassembled WGS sequence"/>
</dbReference>
<accession>A0A5E7I7N6</accession>
<proteinExistence type="predicted"/>
<protein>
    <submittedName>
        <fullName evidence="1">Uncharacterized protein</fullName>
    </submittedName>
</protein>
<reference evidence="1 2" key="1">
    <citation type="submission" date="2019-09" db="EMBL/GenBank/DDBJ databases">
        <authorList>
            <person name="Chandra G."/>
            <person name="Truman W A."/>
        </authorList>
    </citation>
    <scope>NUCLEOTIDE SEQUENCE [LARGE SCALE GENOMIC DNA]</scope>
    <source>
        <strain evidence="1">PS862</strain>
    </source>
</reference>
<evidence type="ECO:0000313" key="1">
    <source>
        <dbReference type="EMBL" id="VVO72368.1"/>
    </source>
</evidence>
<dbReference type="AlphaFoldDB" id="A0A5E7I7N6"/>
<evidence type="ECO:0000313" key="2">
    <source>
        <dbReference type="Proteomes" id="UP000385207"/>
    </source>
</evidence>
<dbReference type="EMBL" id="CABVII010000005">
    <property type="protein sequence ID" value="VVO72368.1"/>
    <property type="molecule type" value="Genomic_DNA"/>
</dbReference>